<dbReference type="PANTHER" id="PTHR11579">
    <property type="entry name" value="PROTEIN-L-ISOASPARTATE O-METHYLTRANSFERASE"/>
    <property type="match status" value="1"/>
</dbReference>
<dbReference type="Proteomes" id="UP000554482">
    <property type="component" value="Unassembled WGS sequence"/>
</dbReference>
<dbReference type="PANTHER" id="PTHR11579:SF28">
    <property type="entry name" value="PROTEIN-L-ISOASPARTATE O-METHYLTRANSFERASE 1"/>
    <property type="match status" value="1"/>
</dbReference>
<name>A0A7J6W1T4_THATH</name>
<dbReference type="CDD" id="cd02440">
    <property type="entry name" value="AdoMet_MTases"/>
    <property type="match status" value="1"/>
</dbReference>
<keyword evidence="4 6" id="KW-0949">S-adenosyl-L-methionine</keyword>
<dbReference type="OrthoDB" id="73890at2759"/>
<dbReference type="GO" id="GO:0030091">
    <property type="term" value="P:protein repair"/>
    <property type="evidence" value="ECO:0007669"/>
    <property type="project" value="UniProtKB-ARBA"/>
</dbReference>
<dbReference type="FunFam" id="3.40.50.150:FF:000027">
    <property type="entry name" value="Protein-L-isoaspartate O-methyltransferase"/>
    <property type="match status" value="1"/>
</dbReference>
<sequence length="306" mass="33208">MCPDLREPCCAMASSVSASGVSYCAPLKQFLTFTTTTATSLHRRPLLVFGSLSSSSSSNSDNNIFNNPTNSLFSKRMERFWAHSGIRKNNELVAYLQQYGMIRSNKVAQVMNRIDRNLFVPDGNQPYVDTPIEIGYNATISAPHMHASCLELLEENLQPGMHALDIGSGSGYLTACFGLMVGSEGSAVGVEHIPELVASSFQNIENSAAAPLLKEGSLQVHVGDGRLGWPEFAPYDAIHVGAAAPEVPQPLIDQLKPGGRLVIPVGNIFQDLKLVDKKLDGTVTVRNEASVRFVPLTSREAQLRDY</sequence>
<evidence type="ECO:0000256" key="2">
    <source>
        <dbReference type="ARBA" id="ARBA00022603"/>
    </source>
</evidence>
<proteinExistence type="inferred from homology"/>
<keyword evidence="3 6" id="KW-0808">Transferase</keyword>
<evidence type="ECO:0000313" key="8">
    <source>
        <dbReference type="Proteomes" id="UP000554482"/>
    </source>
</evidence>
<protein>
    <recommendedName>
        <fullName evidence="6">Protein-L-isoaspartate O-methyltransferase</fullName>
        <ecNumber evidence="6">2.1.1.77</ecNumber>
    </recommendedName>
</protein>
<dbReference type="InterPro" id="IPR029063">
    <property type="entry name" value="SAM-dependent_MTases_sf"/>
</dbReference>
<organism evidence="7 8">
    <name type="scientific">Thalictrum thalictroides</name>
    <name type="common">Rue-anemone</name>
    <name type="synonym">Anemone thalictroides</name>
    <dbReference type="NCBI Taxonomy" id="46969"/>
    <lineage>
        <taxon>Eukaryota</taxon>
        <taxon>Viridiplantae</taxon>
        <taxon>Streptophyta</taxon>
        <taxon>Embryophyta</taxon>
        <taxon>Tracheophyta</taxon>
        <taxon>Spermatophyta</taxon>
        <taxon>Magnoliopsida</taxon>
        <taxon>Ranunculales</taxon>
        <taxon>Ranunculaceae</taxon>
        <taxon>Thalictroideae</taxon>
        <taxon>Thalictrum</taxon>
    </lineage>
</organism>
<evidence type="ECO:0000256" key="1">
    <source>
        <dbReference type="ARBA" id="ARBA00005369"/>
    </source>
</evidence>
<comment type="caution">
    <text evidence="7">The sequence shown here is derived from an EMBL/GenBank/DDBJ whole genome shotgun (WGS) entry which is preliminary data.</text>
</comment>
<gene>
    <name evidence="7" type="ORF">FRX31_019273</name>
</gene>
<evidence type="ECO:0000256" key="6">
    <source>
        <dbReference type="RuleBase" id="RU003802"/>
    </source>
</evidence>
<dbReference type="GO" id="GO:0004719">
    <property type="term" value="F:protein-L-isoaspartate (D-aspartate) O-methyltransferase activity"/>
    <property type="evidence" value="ECO:0007669"/>
    <property type="project" value="UniProtKB-UniRule"/>
</dbReference>
<dbReference type="Pfam" id="PF01135">
    <property type="entry name" value="PCMT"/>
    <property type="match status" value="1"/>
</dbReference>
<dbReference type="EMBL" id="JABWDY010023171">
    <property type="protein sequence ID" value="KAF5191141.1"/>
    <property type="molecule type" value="Genomic_DNA"/>
</dbReference>
<keyword evidence="2 6" id="KW-0489">Methyltransferase</keyword>
<evidence type="ECO:0000256" key="3">
    <source>
        <dbReference type="ARBA" id="ARBA00022679"/>
    </source>
</evidence>
<dbReference type="GO" id="GO:0032259">
    <property type="term" value="P:methylation"/>
    <property type="evidence" value="ECO:0007669"/>
    <property type="project" value="UniProtKB-KW"/>
</dbReference>
<dbReference type="InterPro" id="IPR000682">
    <property type="entry name" value="PCMT"/>
</dbReference>
<dbReference type="Gene3D" id="3.40.50.150">
    <property type="entry name" value="Vaccinia Virus protein VP39"/>
    <property type="match status" value="1"/>
</dbReference>
<dbReference type="NCBIfam" id="TIGR00080">
    <property type="entry name" value="pimt"/>
    <property type="match status" value="1"/>
</dbReference>
<evidence type="ECO:0000313" key="7">
    <source>
        <dbReference type="EMBL" id="KAF5191141.1"/>
    </source>
</evidence>
<dbReference type="SUPFAM" id="SSF53335">
    <property type="entry name" value="S-adenosyl-L-methionine-dependent methyltransferases"/>
    <property type="match status" value="1"/>
</dbReference>
<evidence type="ECO:0000256" key="4">
    <source>
        <dbReference type="ARBA" id="ARBA00022691"/>
    </source>
</evidence>
<dbReference type="GO" id="GO:0005737">
    <property type="term" value="C:cytoplasm"/>
    <property type="evidence" value="ECO:0007669"/>
    <property type="project" value="TreeGrafter"/>
</dbReference>
<dbReference type="PROSITE" id="PS01279">
    <property type="entry name" value="PCMT"/>
    <property type="match status" value="1"/>
</dbReference>
<comment type="catalytic activity">
    <reaction evidence="5 6">
        <text>[protein]-L-isoaspartate + S-adenosyl-L-methionine = [protein]-L-isoaspartate alpha-methyl ester + S-adenosyl-L-homocysteine</text>
        <dbReference type="Rhea" id="RHEA:12705"/>
        <dbReference type="Rhea" id="RHEA-COMP:12143"/>
        <dbReference type="Rhea" id="RHEA-COMP:12144"/>
        <dbReference type="ChEBI" id="CHEBI:57856"/>
        <dbReference type="ChEBI" id="CHEBI:59789"/>
        <dbReference type="ChEBI" id="CHEBI:90596"/>
        <dbReference type="ChEBI" id="CHEBI:90598"/>
        <dbReference type="EC" id="2.1.1.77"/>
    </reaction>
</comment>
<dbReference type="AlphaFoldDB" id="A0A7J6W1T4"/>
<dbReference type="EC" id="2.1.1.77" evidence="6"/>
<accession>A0A7J6W1T4</accession>
<comment type="similarity">
    <text evidence="1 6">Belongs to the methyltransferase superfamily. L-isoaspartyl/D-aspartyl protein methyltransferase family.</text>
</comment>
<reference evidence="7 8" key="1">
    <citation type="submission" date="2020-06" db="EMBL/GenBank/DDBJ databases">
        <title>Transcriptomic and genomic resources for Thalictrum thalictroides and T. hernandezii: Facilitating candidate gene discovery in an emerging model plant lineage.</title>
        <authorList>
            <person name="Arias T."/>
            <person name="Riano-Pachon D.M."/>
            <person name="Di Stilio V.S."/>
        </authorList>
    </citation>
    <scope>NUCLEOTIDE SEQUENCE [LARGE SCALE GENOMIC DNA]</scope>
    <source>
        <strain evidence="8">cv. WT478/WT964</strain>
        <tissue evidence="7">Leaves</tissue>
    </source>
</reference>
<keyword evidence="8" id="KW-1185">Reference proteome</keyword>
<evidence type="ECO:0000256" key="5">
    <source>
        <dbReference type="ARBA" id="ARBA00029295"/>
    </source>
</evidence>